<dbReference type="GO" id="GO:0097272">
    <property type="term" value="P:ammonium homeostasis"/>
    <property type="evidence" value="ECO:0007669"/>
    <property type="project" value="TreeGrafter"/>
</dbReference>
<protein>
    <recommendedName>
        <fullName evidence="9">Ammonium transporter</fullName>
    </recommendedName>
</protein>
<dbReference type="SUPFAM" id="SSF55874">
    <property type="entry name" value="ATPase domain of HSP90 chaperone/DNA topoisomerase II/histidine kinase"/>
    <property type="match status" value="1"/>
</dbReference>
<feature type="transmembrane region" description="Helical" evidence="9">
    <location>
        <begin position="84"/>
        <end position="106"/>
    </location>
</feature>
<proteinExistence type="inferred from homology"/>
<evidence type="ECO:0000256" key="2">
    <source>
        <dbReference type="ARBA" id="ARBA00004141"/>
    </source>
</evidence>
<evidence type="ECO:0000256" key="7">
    <source>
        <dbReference type="ARBA" id="ARBA00023136"/>
    </source>
</evidence>
<comment type="catalytic activity">
    <reaction evidence="1">
        <text>ATP + protein L-histidine = ADP + protein N-phospho-L-histidine.</text>
        <dbReference type="EC" id="2.7.13.3"/>
    </reaction>
</comment>
<comment type="subcellular location">
    <subcellularLocation>
        <location evidence="9">Cell membrane</location>
        <topology evidence="9">Multi-pass membrane protein</topology>
    </subcellularLocation>
    <subcellularLocation>
        <location evidence="2">Membrane</location>
        <topology evidence="2">Multi-pass membrane protein</topology>
    </subcellularLocation>
</comment>
<accession>A0A177Y1E0</accession>
<organism evidence="11 12">
    <name type="scientific">Vibrio bivalvicida</name>
    <dbReference type="NCBI Taxonomy" id="1276888"/>
    <lineage>
        <taxon>Bacteria</taxon>
        <taxon>Pseudomonadati</taxon>
        <taxon>Pseudomonadota</taxon>
        <taxon>Gammaproteobacteria</taxon>
        <taxon>Vibrionales</taxon>
        <taxon>Vibrionaceae</taxon>
        <taxon>Vibrio</taxon>
        <taxon>Vibrio oreintalis group</taxon>
    </lineage>
</organism>
<gene>
    <name evidence="11" type="ORF">APB76_08405</name>
</gene>
<dbReference type="Gene3D" id="3.30.565.10">
    <property type="entry name" value="Histidine kinase-like ATPase, C-terminal domain"/>
    <property type="match status" value="1"/>
</dbReference>
<dbReference type="CDD" id="cd00075">
    <property type="entry name" value="HATPase"/>
    <property type="match status" value="1"/>
</dbReference>
<dbReference type="InterPro" id="IPR003594">
    <property type="entry name" value="HATPase_dom"/>
</dbReference>
<evidence type="ECO:0000256" key="1">
    <source>
        <dbReference type="ARBA" id="ARBA00000085"/>
    </source>
</evidence>
<comment type="caution">
    <text evidence="11">The sequence shown here is derived from an EMBL/GenBank/DDBJ whole genome shotgun (WGS) entry which is preliminary data.</text>
</comment>
<dbReference type="SUPFAM" id="SSF111352">
    <property type="entry name" value="Ammonium transporter"/>
    <property type="match status" value="1"/>
</dbReference>
<feature type="transmembrane region" description="Helical" evidence="9">
    <location>
        <begin position="341"/>
        <end position="364"/>
    </location>
</feature>
<dbReference type="InterPro" id="IPR036890">
    <property type="entry name" value="HATPase_C_sf"/>
</dbReference>
<feature type="transmembrane region" description="Helical" evidence="9">
    <location>
        <begin position="44"/>
        <end position="64"/>
    </location>
</feature>
<dbReference type="PANTHER" id="PTHR11730">
    <property type="entry name" value="AMMONIUM TRANSPORTER"/>
    <property type="match status" value="1"/>
</dbReference>
<feature type="domain" description="Histidine kinase" evidence="10">
    <location>
        <begin position="522"/>
        <end position="727"/>
    </location>
</feature>
<feature type="transmembrane region" description="Helical" evidence="9">
    <location>
        <begin position="299"/>
        <end position="321"/>
    </location>
</feature>
<keyword evidence="7 9" id="KW-0472">Membrane</keyword>
<evidence type="ECO:0000256" key="6">
    <source>
        <dbReference type="ARBA" id="ARBA00022989"/>
    </source>
</evidence>
<feature type="transmembrane region" description="Helical" evidence="9">
    <location>
        <begin position="274"/>
        <end position="292"/>
    </location>
</feature>
<evidence type="ECO:0000256" key="3">
    <source>
        <dbReference type="ARBA" id="ARBA00005887"/>
    </source>
</evidence>
<dbReference type="PRINTS" id="PR00344">
    <property type="entry name" value="BCTRLSENSOR"/>
</dbReference>
<evidence type="ECO:0000256" key="5">
    <source>
        <dbReference type="ARBA" id="ARBA00022692"/>
    </source>
</evidence>
<dbReference type="InterPro" id="IPR001905">
    <property type="entry name" value="Ammonium_transpt"/>
</dbReference>
<name>A0A177Y1E0_9VIBR</name>
<dbReference type="Gene3D" id="1.10.287.130">
    <property type="match status" value="1"/>
</dbReference>
<keyword evidence="4 9" id="KW-0813">Transport</keyword>
<dbReference type="GO" id="GO:0008519">
    <property type="term" value="F:ammonium channel activity"/>
    <property type="evidence" value="ECO:0007669"/>
    <property type="project" value="InterPro"/>
</dbReference>
<dbReference type="InterPro" id="IPR029020">
    <property type="entry name" value="Ammonium/urea_transptr"/>
</dbReference>
<feature type="transmembrane region" description="Helical" evidence="9">
    <location>
        <begin position="216"/>
        <end position="237"/>
    </location>
</feature>
<dbReference type="GO" id="GO:0005886">
    <property type="term" value="C:plasma membrane"/>
    <property type="evidence" value="ECO:0007669"/>
    <property type="project" value="UniProtKB-SubCell"/>
</dbReference>
<feature type="transmembrane region" description="Helical" evidence="9">
    <location>
        <begin position="186"/>
        <end position="204"/>
    </location>
</feature>
<evidence type="ECO:0000256" key="4">
    <source>
        <dbReference type="ARBA" id="ARBA00022448"/>
    </source>
</evidence>
<dbReference type="Proteomes" id="UP000078406">
    <property type="component" value="Unassembled WGS sequence"/>
</dbReference>
<comment type="similarity">
    <text evidence="3 9">Belongs to the ammonia transporter channel (TC 1.A.11.2) family.</text>
</comment>
<dbReference type="RefSeq" id="WP_049844429.1">
    <property type="nucleotide sequence ID" value="NZ_LLEI02000022.1"/>
</dbReference>
<evidence type="ECO:0000259" key="10">
    <source>
        <dbReference type="PROSITE" id="PS50109"/>
    </source>
</evidence>
<evidence type="ECO:0000313" key="11">
    <source>
        <dbReference type="EMBL" id="OAJ94641.1"/>
    </source>
</evidence>
<sequence length="729" mass="79344">MDPLFILLCTLLVLLMQVGFLFLEAGTVRKKNTANVAAKNLIDLAVVLILYWLVGYGVMFGESMGGYLGTSHFLLGHFDGLDEGAFFVFQMVFCATSVTIISGAIAERGSLKGYIALSVFVAVAMYPIVGHWVWSDNGWLARRGFVDFAGSTVVHSVGGWAALAAIMIIGPRLNRFVKGHNFNHSSLVQSVAGVVFLWIGWLGFNAGSSLHFDSNVFNIVLNTILAGAAGGLTSAMYSLHKTNRVHIPNFYNGILSGLVSITASCNFVDGLSSVIIGSLGALISLSVGRLLVNKKIDDVVDAVPVHLASGVWGTIAVALFVPQQVITDTLMMSNRMELLWGQIFGVTVIAVFVFPCCYLVFLLINKVIPLRVGHEEEIVGLNISSHEASSDLYDLVTVMQNQEESGDFSQRVNYDPTSEIGMIARQYNRVLSRFETALVKATQKHSALLQTNQRLKSMESRVQKSEKLSSLGQISSGLVREINEPIGYVLSNIKTLKDYNKFFKLLVTEYKAFAAMVSQHPVVANEVLQRIDKICEEEDLEFVLEDSEELINATSDGASKIEKILSNVRTFSEFGDEKFELKDINVLVSSAVERIASTLPLSCKLLESYEAELPMVSCSPHQIEQLCVNLLSNSIQAIGEERGAIKVTTSNEANNVVVAIIDSGVGIQQENQSKVFDPFFTTLGSQGHAGLGLSICYGIATNHGGSLTLLSKQAKGTKVSLRLPMPLDE</sequence>
<feature type="transmembrane region" description="Helical" evidence="9">
    <location>
        <begin position="5"/>
        <end position="23"/>
    </location>
</feature>
<dbReference type="InterPro" id="IPR018047">
    <property type="entry name" value="Ammonium_transpt_CS"/>
</dbReference>
<evidence type="ECO:0000256" key="9">
    <source>
        <dbReference type="RuleBase" id="RU362002"/>
    </source>
</evidence>
<dbReference type="PANTHER" id="PTHR11730:SF6">
    <property type="entry name" value="AMMONIUM TRANSPORTER"/>
    <property type="match status" value="1"/>
</dbReference>
<dbReference type="NCBIfam" id="TIGR00836">
    <property type="entry name" value="amt"/>
    <property type="match status" value="1"/>
</dbReference>
<evidence type="ECO:0000313" key="12">
    <source>
        <dbReference type="Proteomes" id="UP000078406"/>
    </source>
</evidence>
<dbReference type="InterPro" id="IPR005467">
    <property type="entry name" value="His_kinase_dom"/>
</dbReference>
<dbReference type="Pfam" id="PF02518">
    <property type="entry name" value="HATPase_c"/>
    <property type="match status" value="1"/>
</dbReference>
<keyword evidence="6 9" id="KW-1133">Transmembrane helix</keyword>
<dbReference type="GO" id="GO:0004673">
    <property type="term" value="F:protein histidine kinase activity"/>
    <property type="evidence" value="ECO:0007669"/>
    <property type="project" value="UniProtKB-EC"/>
</dbReference>
<keyword evidence="8 9" id="KW-0924">Ammonia transport</keyword>
<dbReference type="PROSITE" id="PS01219">
    <property type="entry name" value="AMMONIUM_TRANSP"/>
    <property type="match status" value="1"/>
</dbReference>
<dbReference type="Pfam" id="PF00909">
    <property type="entry name" value="Ammonium_transp"/>
    <property type="match status" value="1"/>
</dbReference>
<dbReference type="AlphaFoldDB" id="A0A177Y1E0"/>
<dbReference type="PROSITE" id="PS50109">
    <property type="entry name" value="HIS_KIN"/>
    <property type="match status" value="1"/>
</dbReference>
<keyword evidence="5 9" id="KW-0812">Transmembrane</keyword>
<dbReference type="SMART" id="SM00387">
    <property type="entry name" value="HATPase_c"/>
    <property type="match status" value="1"/>
</dbReference>
<dbReference type="EMBL" id="LLEI02000022">
    <property type="protein sequence ID" value="OAJ94641.1"/>
    <property type="molecule type" value="Genomic_DNA"/>
</dbReference>
<dbReference type="InterPro" id="IPR004358">
    <property type="entry name" value="Sig_transdc_His_kin-like_C"/>
</dbReference>
<feature type="transmembrane region" description="Helical" evidence="9">
    <location>
        <begin position="154"/>
        <end position="174"/>
    </location>
</feature>
<dbReference type="Gene3D" id="1.10.3430.10">
    <property type="entry name" value="Ammonium transporter AmtB like domains"/>
    <property type="match status" value="1"/>
</dbReference>
<dbReference type="InterPro" id="IPR024041">
    <property type="entry name" value="NH4_transpt_AmtB-like_dom"/>
</dbReference>
<reference evidence="11 12" key="1">
    <citation type="journal article" date="2016" name="Syst. Appl. Microbiol.">
        <title>Vibrio bivalvicida sp. nov., a novel larval pathogen for bivalve molluscs reared in a hatchery.</title>
        <authorList>
            <person name="Dubert J."/>
            <person name="Romalde J.L."/>
            <person name="Prado S."/>
            <person name="Barja J.L."/>
        </authorList>
    </citation>
    <scope>NUCLEOTIDE SEQUENCE [LARGE SCALE GENOMIC DNA]</scope>
    <source>
        <strain evidence="11 12">605</strain>
    </source>
</reference>
<evidence type="ECO:0000256" key="8">
    <source>
        <dbReference type="ARBA" id="ARBA00023177"/>
    </source>
</evidence>
<feature type="transmembrane region" description="Helical" evidence="9">
    <location>
        <begin position="113"/>
        <end position="134"/>
    </location>
</feature>